<evidence type="ECO:0000313" key="2">
    <source>
        <dbReference type="EMBL" id="RKO90573.1"/>
    </source>
</evidence>
<reference evidence="3" key="1">
    <citation type="journal article" date="2018" name="Nat. Microbiol.">
        <title>Leveraging single-cell genomics to expand the fungal tree of life.</title>
        <authorList>
            <person name="Ahrendt S.R."/>
            <person name="Quandt C.A."/>
            <person name="Ciobanu D."/>
            <person name="Clum A."/>
            <person name="Salamov A."/>
            <person name="Andreopoulos B."/>
            <person name="Cheng J.F."/>
            <person name="Woyke T."/>
            <person name="Pelin A."/>
            <person name="Henrissat B."/>
            <person name="Reynolds N.K."/>
            <person name="Benny G.L."/>
            <person name="Smith M.E."/>
            <person name="James T.Y."/>
            <person name="Grigoriev I.V."/>
        </authorList>
    </citation>
    <scope>NUCLEOTIDE SEQUENCE [LARGE SCALE GENOMIC DNA]</scope>
</reference>
<accession>A0A4P9WFN2</accession>
<feature type="compositionally biased region" description="Low complexity" evidence="1">
    <location>
        <begin position="431"/>
        <end position="442"/>
    </location>
</feature>
<feature type="region of interest" description="Disordered" evidence="1">
    <location>
        <begin position="140"/>
        <end position="211"/>
    </location>
</feature>
<feature type="compositionally biased region" description="Acidic residues" evidence="1">
    <location>
        <begin position="72"/>
        <end position="81"/>
    </location>
</feature>
<proteinExistence type="predicted"/>
<dbReference type="AlphaFoldDB" id="A0A4P9WFN2"/>
<dbReference type="Proteomes" id="UP000269721">
    <property type="component" value="Unassembled WGS sequence"/>
</dbReference>
<evidence type="ECO:0000256" key="1">
    <source>
        <dbReference type="SAM" id="MobiDB-lite"/>
    </source>
</evidence>
<feature type="compositionally biased region" description="Low complexity" evidence="1">
    <location>
        <begin position="37"/>
        <end position="50"/>
    </location>
</feature>
<protein>
    <submittedName>
        <fullName evidence="2">Uncharacterized protein</fullName>
    </submittedName>
</protein>
<feature type="compositionally biased region" description="Pro residues" evidence="1">
    <location>
        <begin position="406"/>
        <end position="420"/>
    </location>
</feature>
<keyword evidence="3" id="KW-1185">Reference proteome</keyword>
<feature type="compositionally biased region" description="Basic and acidic residues" evidence="1">
    <location>
        <begin position="246"/>
        <end position="262"/>
    </location>
</feature>
<feature type="region of interest" description="Disordered" evidence="1">
    <location>
        <begin position="341"/>
        <end position="476"/>
    </location>
</feature>
<feature type="compositionally biased region" description="Polar residues" evidence="1">
    <location>
        <begin position="341"/>
        <end position="354"/>
    </location>
</feature>
<dbReference type="OrthoDB" id="2149390at2759"/>
<name>A0A4P9WFN2_9FUNG</name>
<feature type="compositionally biased region" description="Low complexity" evidence="1">
    <location>
        <begin position="147"/>
        <end position="164"/>
    </location>
</feature>
<organism evidence="2 3">
    <name type="scientific">Blyttiomyces helicus</name>
    <dbReference type="NCBI Taxonomy" id="388810"/>
    <lineage>
        <taxon>Eukaryota</taxon>
        <taxon>Fungi</taxon>
        <taxon>Fungi incertae sedis</taxon>
        <taxon>Chytridiomycota</taxon>
        <taxon>Chytridiomycota incertae sedis</taxon>
        <taxon>Chytridiomycetes</taxon>
        <taxon>Chytridiomycetes incertae sedis</taxon>
        <taxon>Blyttiomyces</taxon>
    </lineage>
</organism>
<feature type="region of interest" description="Disordered" evidence="1">
    <location>
        <begin position="1"/>
        <end position="90"/>
    </location>
</feature>
<sequence>MDPTEPPASQLLPPCSSPGFTVQRTPLILPLPTYLHSPNPADNSSSSSSCSPPPRSQRPDSPSFTSWRPHDSDDEADDDEPSSSAVDMLLDCTPVQRRVVHRMPRRLAVHTSAPRNPLFHHPARRRIALLSVEASGWEAGGDANMDSGSESASSASASGSGRSSTVNMHDADGGGGEEDDMLLDVAVGRSGLGKGEGPREAAFGARRRASVSVGVTISRSGGGTPAKGLSRIATLLKEETKPFEKEIAHERTINDENKKDTLFVEDTPDEHQPADGESPYPTGDHSASEEEWVDEPGSALPMRVIPIPNAHLKDPQIYVSNSSKLNPENCFLSKSYDIRSPSISPVTASPSAGSMSPLMHERKGKRKLSTDDRLDSHKRHRLPSSPTVTSPHPFSLPGPVYASSGTPPPNNPFPSTPFPLPFFSIHQRQRSPSVSSNSSVSSMWGVERTAPVAGAPPPSPRLVGREGSVGAPASPRGYQMLNLTGAQGEFSKMSLSE</sequence>
<feature type="region of interest" description="Disordered" evidence="1">
    <location>
        <begin position="246"/>
        <end position="299"/>
    </location>
</feature>
<gene>
    <name evidence="2" type="ORF">BDK51DRAFT_53250</name>
</gene>
<dbReference type="EMBL" id="KZ995485">
    <property type="protein sequence ID" value="RKO90573.1"/>
    <property type="molecule type" value="Genomic_DNA"/>
</dbReference>
<evidence type="ECO:0000313" key="3">
    <source>
        <dbReference type="Proteomes" id="UP000269721"/>
    </source>
</evidence>